<comment type="caution">
    <text evidence="5">The sequence shown here is derived from an EMBL/GenBank/DDBJ whole genome shotgun (WGS) entry which is preliminary data.</text>
</comment>
<evidence type="ECO:0000256" key="2">
    <source>
        <dbReference type="ARBA" id="ARBA00023118"/>
    </source>
</evidence>
<evidence type="ECO:0000256" key="1">
    <source>
        <dbReference type="ARBA" id="ARBA00010891"/>
    </source>
</evidence>
<dbReference type="NCBIfam" id="TIGR02593">
    <property type="entry name" value="CRISPR_cas5"/>
    <property type="match status" value="1"/>
</dbReference>
<dbReference type="InterPro" id="IPR013422">
    <property type="entry name" value="CRISPR-assoc_prot_Cas5_N"/>
</dbReference>
<dbReference type="InterPro" id="IPR053725">
    <property type="entry name" value="CRISPR_Cas5_sf"/>
</dbReference>
<keyword evidence="4" id="KW-0812">Transmembrane</keyword>
<organism evidence="5">
    <name type="scientific">Ignisphaera aggregans</name>
    <dbReference type="NCBI Taxonomy" id="334771"/>
    <lineage>
        <taxon>Archaea</taxon>
        <taxon>Thermoproteota</taxon>
        <taxon>Thermoprotei</taxon>
        <taxon>Desulfurococcales</taxon>
        <taxon>Desulfurococcaceae</taxon>
        <taxon>Ignisphaera</taxon>
    </lineage>
</organism>
<dbReference type="NCBIfam" id="TIGR01874">
    <property type="entry name" value="cas_cas5a"/>
    <property type="match status" value="1"/>
</dbReference>
<keyword evidence="4" id="KW-1133">Transmembrane helix</keyword>
<reference evidence="5" key="1">
    <citation type="journal article" date="2020" name="mSystems">
        <title>Genome- and Community-Level Interaction Insights into Carbon Utilization and Element Cycling Functions of Hydrothermarchaeota in Hydrothermal Sediment.</title>
        <authorList>
            <person name="Zhou Z."/>
            <person name="Liu Y."/>
            <person name="Xu W."/>
            <person name="Pan J."/>
            <person name="Luo Z.H."/>
            <person name="Li M."/>
        </authorList>
    </citation>
    <scope>NUCLEOTIDE SEQUENCE [LARGE SCALE GENOMIC DNA]</scope>
    <source>
        <strain evidence="5">SpSt-1105</strain>
    </source>
</reference>
<dbReference type="InterPro" id="IPR021124">
    <property type="entry name" value="CRISPR-assoc_prot_Cas5"/>
</dbReference>
<name>A0A7J3Z8Z0_9CREN</name>
<comment type="function">
    <text evidence="3">CRISPR (clustered regularly interspaced short palindromic repeat) is an adaptive immune system that provides protection against mobile genetic elements (viruses, transposable elements and conjugative plasmids). CRISPR clusters contain spacers, sequences complementary to antecedent mobile elements, and target invading nucleic acids. CRISPR clusters are transcribed and processed into CRISPR RNA (crRNA).</text>
</comment>
<dbReference type="GO" id="GO:0051607">
    <property type="term" value="P:defense response to virus"/>
    <property type="evidence" value="ECO:0007669"/>
    <property type="project" value="UniProtKB-KW"/>
</dbReference>
<feature type="transmembrane region" description="Helical" evidence="4">
    <location>
        <begin position="5"/>
        <end position="24"/>
    </location>
</feature>
<evidence type="ECO:0000256" key="4">
    <source>
        <dbReference type="SAM" id="Phobius"/>
    </source>
</evidence>
<keyword evidence="2" id="KW-0051">Antiviral defense</keyword>
<proteinExistence type="inferred from homology"/>
<dbReference type="EMBL" id="DRYQ01000115">
    <property type="protein sequence ID" value="HHQ51226.1"/>
    <property type="molecule type" value="Genomic_DNA"/>
</dbReference>
<feature type="transmembrane region" description="Helical" evidence="4">
    <location>
        <begin position="30"/>
        <end position="49"/>
    </location>
</feature>
<sequence length="261" mass="29406">MVKDLYVVLVEAATFGPIATYTLYSTVSASTYLLPPPTTLVGALAYAYLRSRNNFRELVSNGVSPAVELVKSGTVLYAVAGVDEPFTLVQTVERVYQHIYLRDEYRVRMDMAYTVGVRSSIAVRRLYMLFIVSDKDMARYCYAITRVGRKESLVAVESVEVAPLSSVVTKNRYCETYFYFPLSIAEEYGPPGMWTQIDMPTLVQENFVKKSVVVERFVLPKPFTLKRATVKLNESGVVLKMRSKDRVFEVPIPKSVAEARG</sequence>
<gene>
    <name evidence="5" type="primary">cas5a</name>
    <name evidence="5" type="ORF">ENM66_07765</name>
</gene>
<protein>
    <submittedName>
        <fullName evidence="5">Type I-A CRISPR-associated protein Cas5</fullName>
    </submittedName>
</protein>
<evidence type="ECO:0000313" key="5">
    <source>
        <dbReference type="EMBL" id="HHQ51226.1"/>
    </source>
</evidence>
<dbReference type="GO" id="GO:0043571">
    <property type="term" value="P:maintenance of CRISPR repeat elements"/>
    <property type="evidence" value="ECO:0007669"/>
    <property type="project" value="InterPro"/>
</dbReference>
<accession>A0A7J3Z8Z0</accession>
<keyword evidence="4" id="KW-0472">Membrane</keyword>
<dbReference type="AlphaFoldDB" id="A0A7J3Z8Z0"/>
<dbReference type="Pfam" id="PF09704">
    <property type="entry name" value="Cas_Cas5d"/>
    <property type="match status" value="1"/>
</dbReference>
<dbReference type="Gene3D" id="3.30.70.3120">
    <property type="match status" value="1"/>
</dbReference>
<evidence type="ECO:0000256" key="3">
    <source>
        <dbReference type="ARBA" id="ARBA00025626"/>
    </source>
</evidence>
<dbReference type="InterPro" id="IPR010153">
    <property type="entry name" value="CRISPR-assoc_prot_Cas5a-typ"/>
</dbReference>
<comment type="similarity">
    <text evidence="1">Belongs to the CRISPR-associated protein Cas5 family. Subtype I-A/Apern subfamily.</text>
</comment>